<dbReference type="Pfam" id="PF13416">
    <property type="entry name" value="SBP_bac_8"/>
    <property type="match status" value="1"/>
</dbReference>
<evidence type="ECO:0000256" key="1">
    <source>
        <dbReference type="ARBA" id="ARBA00022729"/>
    </source>
</evidence>
<dbReference type="PIRSF" id="PIRSF002825">
    <property type="entry name" value="CfbpA"/>
    <property type="match status" value="1"/>
</dbReference>
<name>A0ABR8Q4M6_9CLOT</name>
<sequence length="353" mass="39801">MRKKILASILAMTFAVSLTACGVNKNDDNTPKETEKLEEKVVIYSTHPENLLEFVATKFEEETGVEVEFINLKGELADRVKAEKENPQADIMYGAASSVFLELKKDDLFESFEPTWANDLDPMFKDKDGTWYGTIQTPVMLCYNTEMLTEDTAPKDWSDLTKEEYKDLLVFRNGLSSSAKAMYASLLYGFDKENKLDDGFEFMKALDKNTKKYFNSESLQFQAIGRKEAAITFAPLSSIISNRDENNIPLEIVDAESGSLIITDGIAVIKNAPHKNAAEAFLEFAGSPEIQAELANNFNRMPTLSEALENSPAWMSENKYKAMDVDWTVLAEKQSTWIQKWDSEIKDASKDVE</sequence>
<reference evidence="3 4" key="1">
    <citation type="submission" date="2020-08" db="EMBL/GenBank/DDBJ databases">
        <title>A Genomic Blueprint of the Chicken Gut Microbiome.</title>
        <authorList>
            <person name="Gilroy R."/>
            <person name="Ravi A."/>
            <person name="Getino M."/>
            <person name="Pursley I."/>
            <person name="Horton D.L."/>
            <person name="Alikhan N.-F."/>
            <person name="Baker D."/>
            <person name="Gharbi K."/>
            <person name="Hall N."/>
            <person name="Watson M."/>
            <person name="Adriaenssens E.M."/>
            <person name="Foster-Nyarko E."/>
            <person name="Jarju S."/>
            <person name="Secka A."/>
            <person name="Antonio M."/>
            <person name="Oren A."/>
            <person name="Chaudhuri R."/>
            <person name="La Ragione R.M."/>
            <person name="Hildebrand F."/>
            <person name="Pallen M.J."/>
        </authorList>
    </citation>
    <scope>NUCLEOTIDE SEQUENCE [LARGE SCALE GENOMIC DNA]</scope>
    <source>
        <strain evidence="3 4">Sa3CUN1</strain>
    </source>
</reference>
<keyword evidence="4" id="KW-1185">Reference proteome</keyword>
<dbReference type="SUPFAM" id="SSF53850">
    <property type="entry name" value="Periplasmic binding protein-like II"/>
    <property type="match status" value="1"/>
</dbReference>
<evidence type="ECO:0000313" key="3">
    <source>
        <dbReference type="EMBL" id="MBD7915380.1"/>
    </source>
</evidence>
<protein>
    <submittedName>
        <fullName evidence="3">Extracellular solute-binding protein</fullName>
    </submittedName>
</protein>
<gene>
    <name evidence="3" type="ORF">H9660_09490</name>
</gene>
<organism evidence="3 4">
    <name type="scientific">Clostridium gallinarum</name>
    <dbReference type="NCBI Taxonomy" id="2762246"/>
    <lineage>
        <taxon>Bacteria</taxon>
        <taxon>Bacillati</taxon>
        <taxon>Bacillota</taxon>
        <taxon>Clostridia</taxon>
        <taxon>Eubacteriales</taxon>
        <taxon>Clostridiaceae</taxon>
        <taxon>Clostridium</taxon>
    </lineage>
</organism>
<dbReference type="InterPro" id="IPR006059">
    <property type="entry name" value="SBP"/>
</dbReference>
<evidence type="ECO:0000313" key="4">
    <source>
        <dbReference type="Proteomes" id="UP000640335"/>
    </source>
</evidence>
<comment type="caution">
    <text evidence="3">The sequence shown here is derived from an EMBL/GenBank/DDBJ whole genome shotgun (WGS) entry which is preliminary data.</text>
</comment>
<feature type="signal peptide" evidence="2">
    <location>
        <begin position="1"/>
        <end position="22"/>
    </location>
</feature>
<dbReference type="RefSeq" id="WP_191750143.1">
    <property type="nucleotide sequence ID" value="NZ_JACSQZ010000031.1"/>
</dbReference>
<dbReference type="PROSITE" id="PS51257">
    <property type="entry name" value="PROKAR_LIPOPROTEIN"/>
    <property type="match status" value="1"/>
</dbReference>
<dbReference type="Gene3D" id="3.40.190.10">
    <property type="entry name" value="Periplasmic binding protein-like II"/>
    <property type="match status" value="2"/>
</dbReference>
<dbReference type="PANTHER" id="PTHR30006">
    <property type="entry name" value="THIAMINE-BINDING PERIPLASMIC PROTEIN-RELATED"/>
    <property type="match status" value="1"/>
</dbReference>
<accession>A0ABR8Q4M6</accession>
<dbReference type="PANTHER" id="PTHR30006:SF24">
    <property type="entry name" value="SLL0237 PROTEIN"/>
    <property type="match status" value="1"/>
</dbReference>
<keyword evidence="1 2" id="KW-0732">Signal</keyword>
<feature type="chain" id="PRO_5046385586" evidence="2">
    <location>
        <begin position="23"/>
        <end position="353"/>
    </location>
</feature>
<evidence type="ECO:0000256" key="2">
    <source>
        <dbReference type="SAM" id="SignalP"/>
    </source>
</evidence>
<proteinExistence type="predicted"/>
<dbReference type="Proteomes" id="UP000640335">
    <property type="component" value="Unassembled WGS sequence"/>
</dbReference>
<dbReference type="EMBL" id="JACSQZ010000031">
    <property type="protein sequence ID" value="MBD7915380.1"/>
    <property type="molecule type" value="Genomic_DNA"/>
</dbReference>
<dbReference type="InterPro" id="IPR026045">
    <property type="entry name" value="Ferric-bd"/>
</dbReference>